<keyword evidence="3" id="KW-1185">Reference proteome</keyword>
<accession>A0AAE0L9H9</accession>
<feature type="region of interest" description="Disordered" evidence="1">
    <location>
        <begin position="103"/>
        <end position="130"/>
    </location>
</feature>
<evidence type="ECO:0000313" key="3">
    <source>
        <dbReference type="Proteomes" id="UP001190700"/>
    </source>
</evidence>
<comment type="caution">
    <text evidence="2">The sequence shown here is derived from an EMBL/GenBank/DDBJ whole genome shotgun (WGS) entry which is preliminary data.</text>
</comment>
<name>A0AAE0L9H9_9CHLO</name>
<sequence>MRELGGGDMARATRGAGVSQLQAQGSSALAHCYNTERDVFKSKYLNVLDWIFGNTGHSQQSIRHVPSNLQTITPYIEQVEKSAVGQHVIAPIKKALSFQNLASEGNLTQPTPEGKAAENESPPHDQVKTA</sequence>
<evidence type="ECO:0000313" key="2">
    <source>
        <dbReference type="EMBL" id="KAK3277111.1"/>
    </source>
</evidence>
<dbReference type="Proteomes" id="UP001190700">
    <property type="component" value="Unassembled WGS sequence"/>
</dbReference>
<reference evidence="2 3" key="1">
    <citation type="journal article" date="2015" name="Genome Biol. Evol.">
        <title>Comparative Genomics of a Bacterivorous Green Alga Reveals Evolutionary Causalities and Consequences of Phago-Mixotrophic Mode of Nutrition.</title>
        <authorList>
            <person name="Burns J.A."/>
            <person name="Paasch A."/>
            <person name="Narechania A."/>
            <person name="Kim E."/>
        </authorList>
    </citation>
    <scope>NUCLEOTIDE SEQUENCE [LARGE SCALE GENOMIC DNA]</scope>
    <source>
        <strain evidence="2 3">PLY_AMNH</strain>
    </source>
</reference>
<protein>
    <submittedName>
        <fullName evidence="2">Uncharacterized protein</fullName>
    </submittedName>
</protein>
<proteinExistence type="predicted"/>
<gene>
    <name evidence="2" type="ORF">CYMTET_14862</name>
</gene>
<evidence type="ECO:0000256" key="1">
    <source>
        <dbReference type="SAM" id="MobiDB-lite"/>
    </source>
</evidence>
<dbReference type="EMBL" id="LGRX02006248">
    <property type="protein sequence ID" value="KAK3277111.1"/>
    <property type="molecule type" value="Genomic_DNA"/>
</dbReference>
<feature type="compositionally biased region" description="Basic and acidic residues" evidence="1">
    <location>
        <begin position="115"/>
        <end position="130"/>
    </location>
</feature>
<dbReference type="AlphaFoldDB" id="A0AAE0L9H9"/>
<organism evidence="2 3">
    <name type="scientific">Cymbomonas tetramitiformis</name>
    <dbReference type="NCBI Taxonomy" id="36881"/>
    <lineage>
        <taxon>Eukaryota</taxon>
        <taxon>Viridiplantae</taxon>
        <taxon>Chlorophyta</taxon>
        <taxon>Pyramimonadophyceae</taxon>
        <taxon>Pyramimonadales</taxon>
        <taxon>Pyramimonadaceae</taxon>
        <taxon>Cymbomonas</taxon>
    </lineage>
</organism>